<evidence type="ECO:0000313" key="2">
    <source>
        <dbReference type="EMBL" id="MCI59375.1"/>
    </source>
</evidence>
<comment type="caution">
    <text evidence="2">The sequence shown here is derived from an EMBL/GenBank/DDBJ whole genome shotgun (WGS) entry which is preliminary data.</text>
</comment>
<name>A0A392THG6_9FABA</name>
<feature type="non-terminal residue" evidence="2">
    <location>
        <position position="64"/>
    </location>
</feature>
<feature type="region of interest" description="Disordered" evidence="1">
    <location>
        <begin position="1"/>
        <end position="27"/>
    </location>
</feature>
<proteinExistence type="predicted"/>
<dbReference type="Proteomes" id="UP000265520">
    <property type="component" value="Unassembled WGS sequence"/>
</dbReference>
<dbReference type="AlphaFoldDB" id="A0A392THG6"/>
<protein>
    <submittedName>
        <fullName evidence="2">Uncharacterized protein</fullName>
    </submittedName>
</protein>
<accession>A0A392THG6</accession>
<dbReference type="EMBL" id="LXQA010562294">
    <property type="protein sequence ID" value="MCI59375.1"/>
    <property type="molecule type" value="Genomic_DNA"/>
</dbReference>
<organism evidence="2 3">
    <name type="scientific">Trifolium medium</name>
    <dbReference type="NCBI Taxonomy" id="97028"/>
    <lineage>
        <taxon>Eukaryota</taxon>
        <taxon>Viridiplantae</taxon>
        <taxon>Streptophyta</taxon>
        <taxon>Embryophyta</taxon>
        <taxon>Tracheophyta</taxon>
        <taxon>Spermatophyta</taxon>
        <taxon>Magnoliopsida</taxon>
        <taxon>eudicotyledons</taxon>
        <taxon>Gunneridae</taxon>
        <taxon>Pentapetalae</taxon>
        <taxon>rosids</taxon>
        <taxon>fabids</taxon>
        <taxon>Fabales</taxon>
        <taxon>Fabaceae</taxon>
        <taxon>Papilionoideae</taxon>
        <taxon>50 kb inversion clade</taxon>
        <taxon>NPAAA clade</taxon>
        <taxon>Hologalegina</taxon>
        <taxon>IRL clade</taxon>
        <taxon>Trifolieae</taxon>
        <taxon>Trifolium</taxon>
    </lineage>
</organism>
<sequence length="64" mass="7386">MYPQQPQNPQQAYNHSNHRTQKYPTFDPIPMKYADLLPALLAKNLVQTRPPPPAPVVLPSWHRS</sequence>
<feature type="compositionally biased region" description="Low complexity" evidence="1">
    <location>
        <begin position="1"/>
        <end position="11"/>
    </location>
</feature>
<reference evidence="2 3" key="1">
    <citation type="journal article" date="2018" name="Front. Plant Sci.">
        <title>Red Clover (Trifolium pratense) and Zigzag Clover (T. medium) - A Picture of Genomic Similarities and Differences.</title>
        <authorList>
            <person name="Dluhosova J."/>
            <person name="Istvanek J."/>
            <person name="Nedelnik J."/>
            <person name="Repkova J."/>
        </authorList>
    </citation>
    <scope>NUCLEOTIDE SEQUENCE [LARGE SCALE GENOMIC DNA]</scope>
    <source>
        <strain evidence="3">cv. 10/8</strain>
        <tissue evidence="2">Leaf</tissue>
    </source>
</reference>
<evidence type="ECO:0000256" key="1">
    <source>
        <dbReference type="SAM" id="MobiDB-lite"/>
    </source>
</evidence>
<evidence type="ECO:0000313" key="3">
    <source>
        <dbReference type="Proteomes" id="UP000265520"/>
    </source>
</evidence>
<keyword evidence="3" id="KW-1185">Reference proteome</keyword>